<dbReference type="Pfam" id="PF00873">
    <property type="entry name" value="ACR_tran"/>
    <property type="match status" value="1"/>
</dbReference>
<protein>
    <submittedName>
        <fullName evidence="2">Putative multidrug resistance protein (AcrB/AcrD/AcrF family)</fullName>
    </submittedName>
</protein>
<dbReference type="Gene3D" id="3.30.70.1430">
    <property type="entry name" value="Multidrug efflux transporter AcrB pore domain"/>
    <property type="match status" value="2"/>
</dbReference>
<dbReference type="EMBL" id="AAOH01000006">
    <property type="protein sequence ID" value="EAR27309.1"/>
    <property type="molecule type" value="Genomic_DNA"/>
</dbReference>
<feature type="transmembrane region" description="Helical" evidence="1">
    <location>
        <begin position="890"/>
        <end position="910"/>
    </location>
</feature>
<feature type="transmembrane region" description="Helical" evidence="1">
    <location>
        <begin position="452"/>
        <end position="476"/>
    </location>
</feature>
<keyword evidence="1" id="KW-1133">Transmembrane helix</keyword>
<feature type="transmembrane region" description="Helical" evidence="1">
    <location>
        <begin position="425"/>
        <end position="446"/>
    </location>
</feature>
<dbReference type="InterPro" id="IPR001036">
    <property type="entry name" value="Acrflvin-R"/>
</dbReference>
<reference evidence="2 3" key="1">
    <citation type="submission" date="2006-02" db="EMBL/GenBank/DDBJ databases">
        <authorList>
            <person name="Moran M.A."/>
            <person name="Kjelleberg S."/>
            <person name="Egan S."/>
            <person name="Saunders N."/>
            <person name="Thomas T."/>
            <person name="Ferriera S."/>
            <person name="Johnson J."/>
            <person name="Kravitz S."/>
            <person name="Halpern A."/>
            <person name="Remington K."/>
            <person name="Beeson K."/>
            <person name="Tran B."/>
            <person name="Rogers Y.-H."/>
            <person name="Friedman R."/>
            <person name="Venter J.C."/>
        </authorList>
    </citation>
    <scope>NUCLEOTIDE SEQUENCE [LARGE SCALE GENOMIC DNA]</scope>
    <source>
        <strain evidence="2 3">D2</strain>
    </source>
</reference>
<dbReference type="Gene3D" id="1.20.1640.10">
    <property type="entry name" value="Multidrug efflux transporter AcrB transmembrane domain"/>
    <property type="match status" value="2"/>
</dbReference>
<dbReference type="GO" id="GO:0005886">
    <property type="term" value="C:plasma membrane"/>
    <property type="evidence" value="ECO:0007669"/>
    <property type="project" value="TreeGrafter"/>
</dbReference>
<dbReference type="RefSeq" id="WP_009838571.1">
    <property type="nucleotide sequence ID" value="NZ_AAOH01000006.1"/>
</dbReference>
<dbReference type="Gene3D" id="3.30.2090.10">
    <property type="entry name" value="Multidrug efflux transporter AcrB TolC docking domain, DN and DC subdomains"/>
    <property type="match status" value="2"/>
</dbReference>
<name>A4CCL6_9GAMM</name>
<gene>
    <name evidence="2" type="ORF">PTD2_14757</name>
</gene>
<feature type="transmembrane region" description="Helical" evidence="1">
    <location>
        <begin position="916"/>
        <end position="941"/>
    </location>
</feature>
<dbReference type="Proteomes" id="UP000006201">
    <property type="component" value="Unassembled WGS sequence"/>
</dbReference>
<organism evidence="2 3">
    <name type="scientific">Pseudoalteromonas tunicata D2</name>
    <dbReference type="NCBI Taxonomy" id="87626"/>
    <lineage>
        <taxon>Bacteria</taxon>
        <taxon>Pseudomonadati</taxon>
        <taxon>Pseudomonadota</taxon>
        <taxon>Gammaproteobacteria</taxon>
        <taxon>Alteromonadales</taxon>
        <taxon>Pseudoalteromonadaceae</taxon>
        <taxon>Pseudoalteromonas</taxon>
    </lineage>
</organism>
<dbReference type="OrthoDB" id="5287122at2"/>
<evidence type="ECO:0000313" key="3">
    <source>
        <dbReference type="Proteomes" id="UP000006201"/>
    </source>
</evidence>
<dbReference type="PRINTS" id="PR00702">
    <property type="entry name" value="ACRIFLAVINRP"/>
</dbReference>
<dbReference type="eggNOG" id="COG0841">
    <property type="taxonomic scope" value="Bacteria"/>
</dbReference>
<sequence length="1042" mass="114763">MIAWFTRNHVAANLLMICILLAGLFSLSTKIPLEVFPSFQTDRISVSVSLRGATPEDTEQGVAIRIEEAVQDLEGVKQISSRSSEGSASVTIEVDTGYDPREMLADIKSRVDAINTFPADAEKPIVALAERKREVIAVTVASVYGEKETREFAETVRDDLLRLPNVTQVDLSGVRDYEIAVEISQDSLRQYELSLKEVAAAIGNSSTDVSAGNLKTSGGDVLIRSKGQAYRKDEFAKIAIKTNPDGSIIRLSDIAVIKDDFEETPVRTRFNGKQAAFIDVYRIGQQSAIDVADEVKQYIEQRQASLPKGFELSFWDDDSQVVKNRIATLTTNALQGGILVLALLTLFLRPAIAFWVFIGIPISFMGAFIAMPIFGVTLNVMSLFGFILVLGIVVDDAIVTGENVYTHLKTAESGEQAAIRGTQEVATPVTFGVLTTVAAFLPLAFIDGARGALFAQIPFIVIPVLLFSLIESKFVLPAHLKYLKMRHEKQGSNKLEQLQQRFADGFENAILRYYQPLLKVALRHKMSTLMGFVGIFFIIIALMSSGWTKFIFFPRIPSETVRVNLTLPAGTPFEVTNKFILRMADKAHELQEKYIDEDSGKSVIINILATTGGRGGASNSGGVRFEIIPPEQRSSDITSRELVTEWRNLIGVIPGAESLTFRAEIGRSSDPIDVQLNGQSLETLKEVAARVKERLATYPTVFDIADSLSDGKQELQIELTAQGQALGLTRVAIASQVRSAFFGSQVQRIQRGRDDVRVMVRLPIEERRSIADLQNILIDTPSGGAVPLSHVATLKAGQSPTTIYRIDRYRTVNVRADIEKEKTNMTVLQADLKEYLDQLVAQYPGVTHSLEGEAKEQRESFDSLTWALLFVFFIIYALLAIPFKSYLQPLIVMSVIPFGMIGAVMGHWIMGMDLTIMSLLGMLALVGVVVNDSLVLVDFINKKRAEGRELMDSVLTAGASRFRPVMLTSLTTFIGLMPLLFEKSTQAQFLIPMAVSLGFGILFATFITLLLIPVNYLLVEKVKGLFSTKSKTGDYSSVDKAV</sequence>
<feature type="transmembrane region" description="Helical" evidence="1">
    <location>
        <begin position="326"/>
        <end position="347"/>
    </location>
</feature>
<dbReference type="HOGENOM" id="CLU_002755_1_2_6"/>
<feature type="transmembrane region" description="Helical" evidence="1">
    <location>
        <begin position="864"/>
        <end position="883"/>
    </location>
</feature>
<keyword evidence="1" id="KW-0472">Membrane</keyword>
<dbReference type="STRING" id="87626.PTD2_14757"/>
<proteinExistence type="predicted"/>
<dbReference type="GO" id="GO:0042910">
    <property type="term" value="F:xenobiotic transmembrane transporter activity"/>
    <property type="evidence" value="ECO:0007669"/>
    <property type="project" value="TreeGrafter"/>
</dbReference>
<dbReference type="SUPFAM" id="SSF82714">
    <property type="entry name" value="Multidrug efflux transporter AcrB TolC docking domain, DN and DC subdomains"/>
    <property type="match status" value="2"/>
</dbReference>
<dbReference type="Gene3D" id="3.30.70.1320">
    <property type="entry name" value="Multidrug efflux transporter AcrB pore domain like"/>
    <property type="match status" value="1"/>
</dbReference>
<evidence type="ECO:0000313" key="2">
    <source>
        <dbReference type="EMBL" id="EAR27309.1"/>
    </source>
</evidence>
<feature type="transmembrane region" description="Helical" evidence="1">
    <location>
        <begin position="962"/>
        <end position="981"/>
    </location>
</feature>
<feature type="transmembrane region" description="Helical" evidence="1">
    <location>
        <begin position="529"/>
        <end position="547"/>
    </location>
</feature>
<accession>A4CCL6</accession>
<dbReference type="PANTHER" id="PTHR32063">
    <property type="match status" value="1"/>
</dbReference>
<keyword evidence="3" id="KW-1185">Reference proteome</keyword>
<keyword evidence="1" id="KW-0812">Transmembrane</keyword>
<comment type="caution">
    <text evidence="2">The sequence shown here is derived from an EMBL/GenBank/DDBJ whole genome shotgun (WGS) entry which is preliminary data.</text>
</comment>
<dbReference type="Gene3D" id="3.30.70.1440">
    <property type="entry name" value="Multidrug efflux transporter AcrB pore domain"/>
    <property type="match status" value="1"/>
</dbReference>
<dbReference type="PANTHER" id="PTHR32063:SF33">
    <property type="entry name" value="RND SUPERFAMILY EFFLUX PUMP PERMEASE COMPONENT"/>
    <property type="match status" value="1"/>
</dbReference>
<evidence type="ECO:0000256" key="1">
    <source>
        <dbReference type="SAM" id="Phobius"/>
    </source>
</evidence>
<dbReference type="SUPFAM" id="SSF82693">
    <property type="entry name" value="Multidrug efflux transporter AcrB pore domain, PN1, PN2, PC1 and PC2 subdomains"/>
    <property type="match status" value="2"/>
</dbReference>
<dbReference type="SUPFAM" id="SSF82866">
    <property type="entry name" value="Multidrug efflux transporter AcrB transmembrane domain"/>
    <property type="match status" value="2"/>
</dbReference>
<dbReference type="InterPro" id="IPR027463">
    <property type="entry name" value="AcrB_DN_DC_subdom"/>
</dbReference>
<dbReference type="AlphaFoldDB" id="A4CCL6"/>
<feature type="transmembrane region" description="Helical" evidence="1">
    <location>
        <begin position="993"/>
        <end position="1019"/>
    </location>
</feature>